<feature type="transmembrane region" description="Helical" evidence="4">
    <location>
        <begin position="42"/>
        <end position="62"/>
    </location>
</feature>
<dbReference type="PANTHER" id="PTHR33365">
    <property type="entry name" value="YALI0B05434P"/>
    <property type="match status" value="1"/>
</dbReference>
<comment type="caution">
    <text evidence="5">The sequence shown here is derived from an EMBL/GenBank/DDBJ whole genome shotgun (WGS) entry which is preliminary data.</text>
</comment>
<dbReference type="Proteomes" id="UP000256328">
    <property type="component" value="Unassembled WGS sequence"/>
</dbReference>
<dbReference type="GO" id="GO:0016491">
    <property type="term" value="F:oxidoreductase activity"/>
    <property type="evidence" value="ECO:0007669"/>
    <property type="project" value="UniProtKB-KW"/>
</dbReference>
<proteinExistence type="inferred from homology"/>
<evidence type="ECO:0000256" key="1">
    <source>
        <dbReference type="ARBA" id="ARBA00004685"/>
    </source>
</evidence>
<keyword evidence="4" id="KW-0812">Transmembrane</keyword>
<reference evidence="5 6" key="1">
    <citation type="journal article" date="2018" name="IMA Fungus">
        <title>IMA Genome-F 9: Draft genome sequence of Annulohypoxylon stygium, Aspergillus mulundensis, Berkeleyomyces basicola (syn. Thielaviopsis basicola), Ceratocystis smalleyi, two Cercospora beticola strains, Coleophoma cylindrospora, Fusarium fracticaudum, Phialophora cf. hyalina, and Morchella septimelata.</title>
        <authorList>
            <person name="Wingfield B.D."/>
            <person name="Bills G.F."/>
            <person name="Dong Y."/>
            <person name="Huang W."/>
            <person name="Nel W.J."/>
            <person name="Swalarsk-Parry B.S."/>
            <person name="Vaghefi N."/>
            <person name="Wilken P.M."/>
            <person name="An Z."/>
            <person name="de Beer Z.W."/>
            <person name="De Vos L."/>
            <person name="Chen L."/>
            <person name="Duong T.A."/>
            <person name="Gao Y."/>
            <person name="Hammerbacher A."/>
            <person name="Kikkert J.R."/>
            <person name="Li Y."/>
            <person name="Li H."/>
            <person name="Li K."/>
            <person name="Li Q."/>
            <person name="Liu X."/>
            <person name="Ma X."/>
            <person name="Naidoo K."/>
            <person name="Pethybridge S.J."/>
            <person name="Sun J."/>
            <person name="Steenkamp E.T."/>
            <person name="van der Nest M.A."/>
            <person name="van Wyk S."/>
            <person name="Wingfield M.J."/>
            <person name="Xiong C."/>
            <person name="Yue Q."/>
            <person name="Zhang X."/>
        </authorList>
    </citation>
    <scope>NUCLEOTIDE SEQUENCE [LARGE SCALE GENOMIC DNA]</scope>
    <source>
        <strain evidence="5 6">BP5796</strain>
    </source>
</reference>
<evidence type="ECO:0000313" key="5">
    <source>
        <dbReference type="EMBL" id="RDW91740.1"/>
    </source>
</evidence>
<evidence type="ECO:0000313" key="6">
    <source>
        <dbReference type="Proteomes" id="UP000256328"/>
    </source>
</evidence>
<keyword evidence="6" id="KW-1185">Reference proteome</keyword>
<accession>A0A3D8SZN5</accession>
<dbReference type="PANTHER" id="PTHR33365:SF11">
    <property type="entry name" value="TAT PATHWAY SIGNAL SEQUENCE"/>
    <property type="match status" value="1"/>
</dbReference>
<evidence type="ECO:0000256" key="2">
    <source>
        <dbReference type="ARBA" id="ARBA00023002"/>
    </source>
</evidence>
<dbReference type="InterPro" id="IPR021765">
    <property type="entry name" value="UstYa-like"/>
</dbReference>
<keyword evidence="4" id="KW-0472">Membrane</keyword>
<dbReference type="AlphaFoldDB" id="A0A3D8SZN5"/>
<dbReference type="GO" id="GO:0043386">
    <property type="term" value="P:mycotoxin biosynthetic process"/>
    <property type="evidence" value="ECO:0007669"/>
    <property type="project" value="InterPro"/>
</dbReference>
<keyword evidence="4" id="KW-1133">Transmembrane helix</keyword>
<sequence>MAPGTGIKRGQYSLLEDKDINSVPASRRRNILAGSSRLSKSSLITVLILSLSTITGIGGYLLGRGFEPRKSESLIQLNRVPVTFEYDQRFVEAPSNLTDGLWDSLFPDNGGFFGHPSLEQTPVSFAVHHQLHCLYGLRNAIWAMRNGMYSKEGQSHSGEHSEDHYSHAGGVSDPHVGHCLDYIRQSLMCVADTTIEVAVRAPGGRAGVRGWGTEHMCRDYQQLGEWTTQWQYFQ</sequence>
<gene>
    <name evidence="5" type="ORF">BP5796_02905</name>
</gene>
<comment type="similarity">
    <text evidence="3">Belongs to the ustYa family.</text>
</comment>
<dbReference type="OrthoDB" id="3687641at2759"/>
<name>A0A3D8SZN5_9HELO</name>
<organism evidence="5 6">
    <name type="scientific">Coleophoma crateriformis</name>
    <dbReference type="NCBI Taxonomy" id="565419"/>
    <lineage>
        <taxon>Eukaryota</taxon>
        <taxon>Fungi</taxon>
        <taxon>Dikarya</taxon>
        <taxon>Ascomycota</taxon>
        <taxon>Pezizomycotina</taxon>
        <taxon>Leotiomycetes</taxon>
        <taxon>Helotiales</taxon>
        <taxon>Dermateaceae</taxon>
        <taxon>Coleophoma</taxon>
    </lineage>
</organism>
<evidence type="ECO:0008006" key="7">
    <source>
        <dbReference type="Google" id="ProtNLM"/>
    </source>
</evidence>
<keyword evidence="2" id="KW-0560">Oxidoreductase</keyword>
<evidence type="ECO:0000256" key="4">
    <source>
        <dbReference type="SAM" id="Phobius"/>
    </source>
</evidence>
<dbReference type="EMBL" id="PDLN01000003">
    <property type="protein sequence ID" value="RDW91740.1"/>
    <property type="molecule type" value="Genomic_DNA"/>
</dbReference>
<evidence type="ECO:0000256" key="3">
    <source>
        <dbReference type="ARBA" id="ARBA00035112"/>
    </source>
</evidence>
<protein>
    <recommendedName>
        <fullName evidence="7">Oxidase ustYa</fullName>
    </recommendedName>
</protein>
<dbReference type="Pfam" id="PF11807">
    <property type="entry name" value="UstYa"/>
    <property type="match status" value="1"/>
</dbReference>
<comment type="pathway">
    <text evidence="1">Mycotoxin biosynthesis.</text>
</comment>